<dbReference type="PRINTS" id="PR00033">
    <property type="entry name" value="HTHASNC"/>
</dbReference>
<evidence type="ECO:0000256" key="1">
    <source>
        <dbReference type="ARBA" id="ARBA00023015"/>
    </source>
</evidence>
<dbReference type="Pfam" id="PF13412">
    <property type="entry name" value="HTH_24"/>
    <property type="match status" value="1"/>
</dbReference>
<dbReference type="EMBL" id="SNZJ01000014">
    <property type="protein sequence ID" value="TDR52071.1"/>
    <property type="molecule type" value="Genomic_DNA"/>
</dbReference>
<dbReference type="InterPro" id="IPR019887">
    <property type="entry name" value="Tscrpt_reg_AsnC/Lrp_C"/>
</dbReference>
<dbReference type="InterPro" id="IPR036388">
    <property type="entry name" value="WH-like_DNA-bd_sf"/>
</dbReference>
<dbReference type="InterPro" id="IPR019888">
    <property type="entry name" value="Tscrpt_reg_AsnC-like"/>
</dbReference>
<dbReference type="InterPro" id="IPR019885">
    <property type="entry name" value="Tscrpt_reg_HTH_AsnC-type_CS"/>
</dbReference>
<dbReference type="Proteomes" id="UP000295212">
    <property type="component" value="Unassembled WGS sequence"/>
</dbReference>
<dbReference type="GO" id="GO:0043565">
    <property type="term" value="F:sequence-specific DNA binding"/>
    <property type="evidence" value="ECO:0007669"/>
    <property type="project" value="InterPro"/>
</dbReference>
<dbReference type="SMART" id="SM00344">
    <property type="entry name" value="HTH_ASNC"/>
    <property type="match status" value="1"/>
</dbReference>
<dbReference type="InterPro" id="IPR000485">
    <property type="entry name" value="AsnC-type_HTH_dom"/>
</dbReference>
<dbReference type="GO" id="GO:0043200">
    <property type="term" value="P:response to amino acid"/>
    <property type="evidence" value="ECO:0007669"/>
    <property type="project" value="TreeGrafter"/>
</dbReference>
<evidence type="ECO:0000256" key="2">
    <source>
        <dbReference type="ARBA" id="ARBA00023125"/>
    </source>
</evidence>
<sequence length="274" mass="30678">MPPPCPRSLWKPATPTNLHSVKAWAGGTLASSALPPFLVVPTTDVTSLGAGSAFTPQPGSIGFTGILSTYYLPHTKLCPVQTRFAPQAARFLAEKLPWIARACRRDPKLALTRLDRIDMNILVELQRNGRVTNAQLADSVALSPSPCLLRVKRLQREGFINGYSALIDLRKLGNNVTLFLEITLSQHKREDFLLFETSLRRIEEVVECHLISGGFDYLVKMVVRDLSHFQTIIEGLLEENVGIAKYFSYIVVKSPIRKHEYPLRLLCEQDHTSE</sequence>
<name>A0A4R6ZIC5_9GAMM</name>
<accession>A0A4R6ZIC5</accession>
<dbReference type="SUPFAM" id="SSF46785">
    <property type="entry name" value="Winged helix' DNA-binding domain"/>
    <property type="match status" value="1"/>
</dbReference>
<dbReference type="InterPro" id="IPR036390">
    <property type="entry name" value="WH_DNA-bd_sf"/>
</dbReference>
<gene>
    <name evidence="5" type="ORF">DFP85_11444</name>
</gene>
<proteinExistence type="predicted"/>
<evidence type="ECO:0000313" key="6">
    <source>
        <dbReference type="Proteomes" id="UP000295212"/>
    </source>
</evidence>
<keyword evidence="3" id="KW-0804">Transcription</keyword>
<dbReference type="Gene3D" id="3.30.70.920">
    <property type="match status" value="1"/>
</dbReference>
<dbReference type="Gene3D" id="1.10.10.10">
    <property type="entry name" value="Winged helix-like DNA-binding domain superfamily/Winged helix DNA-binding domain"/>
    <property type="match status" value="1"/>
</dbReference>
<evidence type="ECO:0000313" key="5">
    <source>
        <dbReference type="EMBL" id="TDR52071.1"/>
    </source>
</evidence>
<dbReference type="InterPro" id="IPR011008">
    <property type="entry name" value="Dimeric_a/b-barrel"/>
</dbReference>
<dbReference type="PROSITE" id="PS50956">
    <property type="entry name" value="HTH_ASNC_2"/>
    <property type="match status" value="1"/>
</dbReference>
<protein>
    <submittedName>
        <fullName evidence="5">DNA-binding Lrp family transcriptional regulator</fullName>
    </submittedName>
</protein>
<dbReference type="AlphaFoldDB" id="A0A4R6ZIC5"/>
<evidence type="ECO:0000259" key="4">
    <source>
        <dbReference type="PROSITE" id="PS50956"/>
    </source>
</evidence>
<dbReference type="PROSITE" id="PS00519">
    <property type="entry name" value="HTH_ASNC_1"/>
    <property type="match status" value="1"/>
</dbReference>
<dbReference type="PANTHER" id="PTHR30154:SF34">
    <property type="entry name" value="TRANSCRIPTIONAL REGULATOR AZLB"/>
    <property type="match status" value="1"/>
</dbReference>
<reference evidence="5 6" key="1">
    <citation type="submission" date="2019-03" db="EMBL/GenBank/DDBJ databases">
        <title>Genomic Encyclopedia of Type Strains, Phase III (KMG-III): the genomes of soil and plant-associated and newly described type strains.</title>
        <authorList>
            <person name="Whitman W."/>
        </authorList>
    </citation>
    <scope>NUCLEOTIDE SEQUENCE [LARGE SCALE GENOMIC DNA]</scope>
    <source>
        <strain evidence="5 6">CECT 5797</strain>
    </source>
</reference>
<dbReference type="Pfam" id="PF01037">
    <property type="entry name" value="AsnC_trans_reg"/>
    <property type="match status" value="1"/>
</dbReference>
<feature type="domain" description="HTH asnC-type" evidence="4">
    <location>
        <begin position="114"/>
        <end position="175"/>
    </location>
</feature>
<dbReference type="GO" id="GO:0005829">
    <property type="term" value="C:cytosol"/>
    <property type="evidence" value="ECO:0007669"/>
    <property type="project" value="TreeGrafter"/>
</dbReference>
<keyword evidence="2 5" id="KW-0238">DNA-binding</keyword>
<keyword evidence="1" id="KW-0805">Transcription regulation</keyword>
<dbReference type="SUPFAM" id="SSF54909">
    <property type="entry name" value="Dimeric alpha+beta barrel"/>
    <property type="match status" value="1"/>
</dbReference>
<evidence type="ECO:0000256" key="3">
    <source>
        <dbReference type="ARBA" id="ARBA00023163"/>
    </source>
</evidence>
<dbReference type="PANTHER" id="PTHR30154">
    <property type="entry name" value="LEUCINE-RESPONSIVE REGULATORY PROTEIN"/>
    <property type="match status" value="1"/>
</dbReference>
<comment type="caution">
    <text evidence="5">The sequence shown here is derived from an EMBL/GenBank/DDBJ whole genome shotgun (WGS) entry which is preliminary data.</text>
</comment>
<organism evidence="5 6">
    <name type="scientific">Halomonas ventosae</name>
    <dbReference type="NCBI Taxonomy" id="229007"/>
    <lineage>
        <taxon>Bacteria</taxon>
        <taxon>Pseudomonadati</taxon>
        <taxon>Pseudomonadota</taxon>
        <taxon>Gammaproteobacteria</taxon>
        <taxon>Oceanospirillales</taxon>
        <taxon>Halomonadaceae</taxon>
        <taxon>Halomonas</taxon>
    </lineage>
</organism>